<dbReference type="Gene3D" id="2.60.120.200">
    <property type="match status" value="1"/>
</dbReference>
<dbReference type="InterPro" id="IPR026444">
    <property type="entry name" value="Secre_tail"/>
</dbReference>
<dbReference type="NCBIfam" id="TIGR04183">
    <property type="entry name" value="Por_Secre_tail"/>
    <property type="match status" value="1"/>
</dbReference>
<reference evidence="5" key="1">
    <citation type="journal article" date="2019" name="Int. J. Syst. Evol. Microbiol.">
        <title>The Global Catalogue of Microorganisms (GCM) 10K type strain sequencing project: providing services to taxonomists for standard genome sequencing and annotation.</title>
        <authorList>
            <consortium name="The Broad Institute Genomics Platform"/>
            <consortium name="The Broad Institute Genome Sequencing Center for Infectious Disease"/>
            <person name="Wu L."/>
            <person name="Ma J."/>
        </authorList>
    </citation>
    <scope>NUCLEOTIDE SEQUENCE [LARGE SCALE GENOMIC DNA]</scope>
    <source>
        <strain evidence="5">KCTC 52274</strain>
    </source>
</reference>
<dbReference type="SUPFAM" id="SSF51126">
    <property type="entry name" value="Pectin lyase-like"/>
    <property type="match status" value="1"/>
</dbReference>
<dbReference type="NCBIfam" id="NF041518">
    <property type="entry name" value="choice_anch_Q"/>
    <property type="match status" value="1"/>
</dbReference>
<keyword evidence="1 2" id="KW-0732">Signal</keyword>
<dbReference type="Proteomes" id="UP001597319">
    <property type="component" value="Unassembled WGS sequence"/>
</dbReference>
<dbReference type="SUPFAM" id="SSF49899">
    <property type="entry name" value="Concanavalin A-like lectins/glucanases"/>
    <property type="match status" value="1"/>
</dbReference>
<evidence type="ECO:0000259" key="3">
    <source>
        <dbReference type="Pfam" id="PF18962"/>
    </source>
</evidence>
<evidence type="ECO:0000313" key="5">
    <source>
        <dbReference type="Proteomes" id="UP001597319"/>
    </source>
</evidence>
<gene>
    <name evidence="4" type="ORF">ACFSR1_06475</name>
</gene>
<keyword evidence="5" id="KW-1185">Reference proteome</keyword>
<protein>
    <submittedName>
        <fullName evidence="4">T9SS type A sorting domain-containing protein</fullName>
    </submittedName>
</protein>
<feature type="domain" description="Secretion system C-terminal sorting" evidence="3">
    <location>
        <begin position="695"/>
        <end position="760"/>
    </location>
</feature>
<accession>A0ABW5LC04</accession>
<proteinExistence type="predicted"/>
<sequence length="763" mass="83051">MKNKLLYFMLLFVSVSYAQIPSNDLVARYNFNQSAPLEDAIATNDFTAQMSSFSQVNDRFGAQDAINLPSNEALVRPDLDITKTGNDVNFTYSFWVKTGVNDTNRRTILDDSNRSTEGFSGSEYGYFIYLRNGRVGLRARYQITQSGNMVNISRGIESAITVSDDNWHHIVFVVSIAFNTTTSQWNLDGEVFIDNISRGALSEPYSGLVENIEINGNVTLNNNKNQNLASANKYNGEIDDLIIYNRRVGNAGINSLFNDGQSGTPGVKFVNINATGANNGNNWSDAYTDLRDAIINAIPGDEIWVAQGVYKPSNSSRTTSFNISADNVSIYGGFDGTETQLNQRDFVSNPTILSGDISDNDTSVSFNFNNNSRIENSYNVLKISANNIIVDGVHITGGHADNVNVNANNRGSAILVANGTLATTNGFALRNCEIRENVSFGAGSIYADYNANASVTIANCKFINNLSFYGSGMFLYCRNSNTTSVEVSNSLFINNRTKDRTTSSGNTLFNGISGSSMWIDARDNSTVNTNITNVTFANNSDFGTESSTSRGTLVLIKQTNASHNVELNNTIHYGNKGGDGNNNNTTLAINRGNGTRTTSIAVNNAIDEDGFSNLSSGTSNILTSDPLFTDALNNDYTLSSGSPAVDSGDNSFVIGTTDLSGNQRIFNTTVDMGAYEFDSQLLSTEENTSLKGFVVYPNPVKNSFYIQSSIKVNSITVYNLQGKAVKTFPQSLPKYTIDELSSGTYFIKAKHHDGITVEKIFKQ</sequence>
<dbReference type="InterPro" id="IPR012334">
    <property type="entry name" value="Pectin_lyas_fold"/>
</dbReference>
<dbReference type="Pfam" id="PF18962">
    <property type="entry name" value="Por_Secre_tail"/>
    <property type="match status" value="1"/>
</dbReference>
<dbReference type="RefSeq" id="WP_378290795.1">
    <property type="nucleotide sequence ID" value="NZ_JBHULE010000008.1"/>
</dbReference>
<feature type="chain" id="PRO_5046676462" evidence="2">
    <location>
        <begin position="19"/>
        <end position="763"/>
    </location>
</feature>
<name>A0ABW5LC04_9FLAO</name>
<comment type="caution">
    <text evidence="4">The sequence shown here is derived from an EMBL/GenBank/DDBJ whole genome shotgun (WGS) entry which is preliminary data.</text>
</comment>
<evidence type="ECO:0000256" key="2">
    <source>
        <dbReference type="SAM" id="SignalP"/>
    </source>
</evidence>
<feature type="signal peptide" evidence="2">
    <location>
        <begin position="1"/>
        <end position="18"/>
    </location>
</feature>
<dbReference type="InterPro" id="IPR011050">
    <property type="entry name" value="Pectin_lyase_fold/virulence"/>
</dbReference>
<evidence type="ECO:0000313" key="4">
    <source>
        <dbReference type="EMBL" id="MFD2562310.1"/>
    </source>
</evidence>
<organism evidence="4 5">
    <name type="scientific">Aquimarina rubra</name>
    <dbReference type="NCBI Taxonomy" id="1920033"/>
    <lineage>
        <taxon>Bacteria</taxon>
        <taxon>Pseudomonadati</taxon>
        <taxon>Bacteroidota</taxon>
        <taxon>Flavobacteriia</taxon>
        <taxon>Flavobacteriales</taxon>
        <taxon>Flavobacteriaceae</taxon>
        <taxon>Aquimarina</taxon>
    </lineage>
</organism>
<dbReference type="InterPro" id="IPR059226">
    <property type="entry name" value="Choice_anch_Q_dom"/>
</dbReference>
<dbReference type="InterPro" id="IPR013320">
    <property type="entry name" value="ConA-like_dom_sf"/>
</dbReference>
<dbReference type="Gene3D" id="2.160.20.10">
    <property type="entry name" value="Single-stranded right-handed beta-helix, Pectin lyase-like"/>
    <property type="match status" value="1"/>
</dbReference>
<dbReference type="EMBL" id="JBHULE010000008">
    <property type="protein sequence ID" value="MFD2562310.1"/>
    <property type="molecule type" value="Genomic_DNA"/>
</dbReference>
<evidence type="ECO:0000256" key="1">
    <source>
        <dbReference type="ARBA" id="ARBA00022729"/>
    </source>
</evidence>